<dbReference type="Gene3D" id="3.40.50.300">
    <property type="entry name" value="P-loop containing nucleotide triphosphate hydrolases"/>
    <property type="match status" value="1"/>
</dbReference>
<accession>A0A9Q4B0Y7</accession>
<dbReference type="SMART" id="SM00382">
    <property type="entry name" value="AAA"/>
    <property type="match status" value="1"/>
</dbReference>
<dbReference type="PANTHER" id="PTHR43394:SF1">
    <property type="entry name" value="ATP-BINDING CASSETTE SUB-FAMILY B MEMBER 10, MITOCHONDRIAL"/>
    <property type="match status" value="1"/>
</dbReference>
<proteinExistence type="predicted"/>
<evidence type="ECO:0000256" key="5">
    <source>
        <dbReference type="ARBA" id="ARBA00022741"/>
    </source>
</evidence>
<evidence type="ECO:0000256" key="1">
    <source>
        <dbReference type="ARBA" id="ARBA00004651"/>
    </source>
</evidence>
<dbReference type="InterPro" id="IPR036640">
    <property type="entry name" value="ABC1_TM_sf"/>
</dbReference>
<dbReference type="RefSeq" id="WP_257820827.1">
    <property type="nucleotide sequence ID" value="NZ_JABXYM010000001.1"/>
</dbReference>
<gene>
    <name evidence="12" type="ORF">HXA33_06330</name>
</gene>
<feature type="transmembrane region" description="Helical" evidence="9">
    <location>
        <begin position="249"/>
        <end position="268"/>
    </location>
</feature>
<organism evidence="12 13">
    <name type="scientific">Salipaludibacillus agaradhaerens</name>
    <name type="common">Bacillus agaradhaerens</name>
    <dbReference type="NCBI Taxonomy" id="76935"/>
    <lineage>
        <taxon>Bacteria</taxon>
        <taxon>Bacillati</taxon>
        <taxon>Bacillota</taxon>
        <taxon>Bacilli</taxon>
        <taxon>Bacillales</taxon>
        <taxon>Bacillaceae</taxon>
    </lineage>
</organism>
<dbReference type="FunFam" id="3.40.50.300:FF:000221">
    <property type="entry name" value="Multidrug ABC transporter ATP-binding protein"/>
    <property type="match status" value="1"/>
</dbReference>
<dbReference type="Proteomes" id="UP001057753">
    <property type="component" value="Unassembled WGS sequence"/>
</dbReference>
<evidence type="ECO:0000259" key="10">
    <source>
        <dbReference type="PROSITE" id="PS50893"/>
    </source>
</evidence>
<comment type="subcellular location">
    <subcellularLocation>
        <location evidence="1">Cell membrane</location>
        <topology evidence="1">Multi-pass membrane protein</topology>
    </subcellularLocation>
</comment>
<feature type="transmembrane region" description="Helical" evidence="9">
    <location>
        <begin position="160"/>
        <end position="178"/>
    </location>
</feature>
<dbReference type="GO" id="GO:0005524">
    <property type="term" value="F:ATP binding"/>
    <property type="evidence" value="ECO:0007669"/>
    <property type="project" value="UniProtKB-KW"/>
</dbReference>
<keyword evidence="13" id="KW-1185">Reference proteome</keyword>
<evidence type="ECO:0000256" key="6">
    <source>
        <dbReference type="ARBA" id="ARBA00022840"/>
    </source>
</evidence>
<dbReference type="EMBL" id="JABXYM010000001">
    <property type="protein sequence ID" value="MCR6096161.1"/>
    <property type="molecule type" value="Genomic_DNA"/>
</dbReference>
<evidence type="ECO:0000256" key="9">
    <source>
        <dbReference type="SAM" id="Phobius"/>
    </source>
</evidence>
<dbReference type="Gene3D" id="1.20.1560.10">
    <property type="entry name" value="ABC transporter type 1, transmembrane domain"/>
    <property type="match status" value="1"/>
</dbReference>
<dbReference type="InterPro" id="IPR039421">
    <property type="entry name" value="Type_1_exporter"/>
</dbReference>
<reference evidence="12" key="1">
    <citation type="submission" date="2020-06" db="EMBL/GenBank/DDBJ databases">
        <title>Insight into the genomes of haloalkaliphilic bacilli from Kenyan soda lakes.</title>
        <authorList>
            <person name="Mwirichia R."/>
            <person name="Villamizar G.C."/>
            <person name="Poehlein A."/>
            <person name="Mugweru J."/>
            <person name="Kipnyargis A."/>
            <person name="Kiplimo D."/>
            <person name="Orwa P."/>
            <person name="Daniel R."/>
        </authorList>
    </citation>
    <scope>NUCLEOTIDE SEQUENCE</scope>
    <source>
        <strain evidence="12">B1096_S55</strain>
    </source>
</reference>
<comment type="caution">
    <text evidence="12">The sequence shown here is derived from an EMBL/GenBank/DDBJ whole genome shotgun (WGS) entry which is preliminary data.</text>
</comment>
<dbReference type="SUPFAM" id="SSF52540">
    <property type="entry name" value="P-loop containing nucleoside triphosphate hydrolases"/>
    <property type="match status" value="1"/>
</dbReference>
<dbReference type="GO" id="GO:0015421">
    <property type="term" value="F:ABC-type oligopeptide transporter activity"/>
    <property type="evidence" value="ECO:0007669"/>
    <property type="project" value="TreeGrafter"/>
</dbReference>
<dbReference type="InterPro" id="IPR003593">
    <property type="entry name" value="AAA+_ATPase"/>
</dbReference>
<evidence type="ECO:0000256" key="2">
    <source>
        <dbReference type="ARBA" id="ARBA00022448"/>
    </source>
</evidence>
<dbReference type="GO" id="GO:0016887">
    <property type="term" value="F:ATP hydrolysis activity"/>
    <property type="evidence" value="ECO:0007669"/>
    <property type="project" value="InterPro"/>
</dbReference>
<dbReference type="PROSITE" id="PS50893">
    <property type="entry name" value="ABC_TRANSPORTER_2"/>
    <property type="match status" value="1"/>
</dbReference>
<keyword evidence="8 9" id="KW-0472">Membrane</keyword>
<dbReference type="InterPro" id="IPR011527">
    <property type="entry name" value="ABC1_TM_dom"/>
</dbReference>
<dbReference type="PROSITE" id="PS50929">
    <property type="entry name" value="ABC_TM1F"/>
    <property type="match status" value="1"/>
</dbReference>
<evidence type="ECO:0000256" key="7">
    <source>
        <dbReference type="ARBA" id="ARBA00022989"/>
    </source>
</evidence>
<feature type="transmembrane region" description="Helical" evidence="9">
    <location>
        <begin position="20"/>
        <end position="39"/>
    </location>
</feature>
<evidence type="ECO:0000256" key="3">
    <source>
        <dbReference type="ARBA" id="ARBA00022475"/>
    </source>
</evidence>
<dbReference type="PANTHER" id="PTHR43394">
    <property type="entry name" value="ATP-DEPENDENT PERMEASE MDL1, MITOCHONDRIAL"/>
    <property type="match status" value="1"/>
</dbReference>
<dbReference type="InterPro" id="IPR017871">
    <property type="entry name" value="ABC_transporter-like_CS"/>
</dbReference>
<keyword evidence="4 9" id="KW-0812">Transmembrane</keyword>
<keyword evidence="6 12" id="KW-0067">ATP-binding</keyword>
<dbReference type="Pfam" id="PF00664">
    <property type="entry name" value="ABC_membrane"/>
    <property type="match status" value="1"/>
</dbReference>
<evidence type="ECO:0000313" key="12">
    <source>
        <dbReference type="EMBL" id="MCR6096161.1"/>
    </source>
</evidence>
<dbReference type="AlphaFoldDB" id="A0A9Q4B0Y7"/>
<dbReference type="CDD" id="cd18541">
    <property type="entry name" value="ABC_6TM_TmrB_like"/>
    <property type="match status" value="1"/>
</dbReference>
<keyword evidence="2" id="KW-0813">Transport</keyword>
<dbReference type="GO" id="GO:0005886">
    <property type="term" value="C:plasma membrane"/>
    <property type="evidence" value="ECO:0007669"/>
    <property type="project" value="UniProtKB-SubCell"/>
</dbReference>
<evidence type="ECO:0000259" key="11">
    <source>
        <dbReference type="PROSITE" id="PS50929"/>
    </source>
</evidence>
<dbReference type="Pfam" id="PF00005">
    <property type="entry name" value="ABC_tran"/>
    <property type="match status" value="1"/>
</dbReference>
<feature type="transmembrane region" description="Helical" evidence="9">
    <location>
        <begin position="59"/>
        <end position="77"/>
    </location>
</feature>
<dbReference type="PROSITE" id="PS00211">
    <property type="entry name" value="ABC_TRANSPORTER_1"/>
    <property type="match status" value="1"/>
</dbReference>
<dbReference type="InterPro" id="IPR003439">
    <property type="entry name" value="ABC_transporter-like_ATP-bd"/>
</dbReference>
<name>A0A9Q4B0Y7_SALAG</name>
<evidence type="ECO:0000256" key="4">
    <source>
        <dbReference type="ARBA" id="ARBA00022692"/>
    </source>
</evidence>
<feature type="transmembrane region" description="Helical" evidence="9">
    <location>
        <begin position="280"/>
        <end position="301"/>
    </location>
</feature>
<evidence type="ECO:0000313" key="13">
    <source>
        <dbReference type="Proteomes" id="UP001057753"/>
    </source>
</evidence>
<sequence length="587" mass="65364">MRVFIDLMWYFKQEKWRYGAGIIVLAVVSLLSLIPPYVVGVIVDHISAGTLTQDILTRWMLLLVVLAAIIYAFRYLWRILIFGSAIKLARLLRYRLYSHFSNMSSSFFRQRRTGDLMAHATNDIRAVEQTAGTGVLTLVDSITMGGFVIITMAATISWKLTLIALLPMPFMALATSRYGSLLHKRFLKAQAAFSSLNDKVQESMAGIRVIKTLGYEKEDTEAFKKETANVVEKNVAVAKVDALFDPTSSLIIGVSYFLSISFGAVFVVNNDITIGQLTSFTVYLGLLIWPMLAFGWLFNIVERGRASYDRVKALLAVKSNIDDKKEADSVPPIGDITFQIDYFSYEEGQQKPVLKDISLHIKRGETLGIAGKTGSGKTTLVSSLMRDFQVTGGTIAFANKPIDMYTLEAIRKTVVYVPQDHFLFSASIADNISFGKPDASYQEIIEVAKLASVHDDILALENGYETLVGERGVTLSGGQKQRLSIARALLMDPEVLVLDDALSAVDAETEETILSHLRELRNEKTTVITAHRLSAIKHAEQIIVMEEGSIIEHGDHAKLMAEGNWYYTMYNLQQLESLVEKGGEMYE</sequence>
<dbReference type="SUPFAM" id="SSF90123">
    <property type="entry name" value="ABC transporter transmembrane region"/>
    <property type="match status" value="1"/>
</dbReference>
<dbReference type="InterPro" id="IPR027417">
    <property type="entry name" value="P-loop_NTPase"/>
</dbReference>
<feature type="domain" description="ABC transmembrane type-1" evidence="11">
    <location>
        <begin position="20"/>
        <end position="303"/>
    </location>
</feature>
<feature type="transmembrane region" description="Helical" evidence="9">
    <location>
        <begin position="135"/>
        <end position="154"/>
    </location>
</feature>
<protein>
    <submittedName>
        <fullName evidence="12">ATP-binding cassette domain-containing protein</fullName>
    </submittedName>
</protein>
<keyword evidence="7 9" id="KW-1133">Transmembrane helix</keyword>
<evidence type="ECO:0000256" key="8">
    <source>
        <dbReference type="ARBA" id="ARBA00023136"/>
    </source>
</evidence>
<dbReference type="FunFam" id="1.20.1560.10:FF:000011">
    <property type="entry name" value="Multidrug ABC transporter ATP-binding protein"/>
    <property type="match status" value="1"/>
</dbReference>
<feature type="domain" description="ABC transporter" evidence="10">
    <location>
        <begin position="338"/>
        <end position="572"/>
    </location>
</feature>
<keyword evidence="3" id="KW-1003">Cell membrane</keyword>
<keyword evidence="5" id="KW-0547">Nucleotide-binding</keyword>